<sequence>MKKLYLTFKNENGKKTSITPKVFAENLEADVVRQAMNEMAGLGIFHKDEYGLYAKVAGARYVETIETPLFSVDK</sequence>
<dbReference type="AlphaFoldDB" id="A0A0I9WHJ2"/>
<reference evidence="2" key="2">
    <citation type="journal article" date="2018" name="BMC Genomics">
        <title>Whole genome sequencing and function prediction of 133 gut anaerobes isolated from chicken caecum in pure cultures.</title>
        <authorList>
            <person name="Medvecky M."/>
            <person name="Cejkova D."/>
            <person name="Polansky O."/>
            <person name="Karasova D."/>
            <person name="Kubasova T."/>
            <person name="Cizek A."/>
            <person name="Rychlik I."/>
        </authorList>
    </citation>
    <scope>NUCLEOTIDE SEQUENCE</scope>
    <source>
        <strain evidence="2">An144</strain>
    </source>
</reference>
<gene>
    <name evidence="2" type="ORF">B5E88_10715</name>
    <name evidence="1" type="ORF">P7H47_08785</name>
</gene>
<dbReference type="RefSeq" id="WP_016250514.1">
    <property type="nucleotide sequence ID" value="NZ_CP144495.1"/>
</dbReference>
<evidence type="ECO:0000313" key="2">
    <source>
        <dbReference type="EMBL" id="OUQ08932.1"/>
    </source>
</evidence>
<comment type="caution">
    <text evidence="2">The sequence shown here is derived from an EMBL/GenBank/DDBJ whole genome shotgun (WGS) entry which is preliminary data.</text>
</comment>
<dbReference type="GeneID" id="60872878"/>
<organism evidence="2 3">
    <name type="scientific">Enterococcus cecorum</name>
    <dbReference type="NCBI Taxonomy" id="44008"/>
    <lineage>
        <taxon>Bacteria</taxon>
        <taxon>Bacillati</taxon>
        <taxon>Bacillota</taxon>
        <taxon>Bacilli</taxon>
        <taxon>Lactobacillales</taxon>
        <taxon>Enterococcaceae</taxon>
        <taxon>Enterococcus</taxon>
    </lineage>
</organism>
<evidence type="ECO:0000313" key="1">
    <source>
        <dbReference type="EMBL" id="MDT2797331.1"/>
    </source>
</evidence>
<accession>A0A0I9WHJ2</accession>
<dbReference type="Pfam" id="PF11148">
    <property type="entry name" value="DUF2922"/>
    <property type="match status" value="1"/>
</dbReference>
<dbReference type="InterPro" id="IPR021321">
    <property type="entry name" value="DUF2922"/>
</dbReference>
<reference evidence="1" key="3">
    <citation type="submission" date="2023-03" db="EMBL/GenBank/DDBJ databases">
        <authorList>
            <person name="Shen W."/>
            <person name="Cai J."/>
        </authorList>
    </citation>
    <scope>NUCLEOTIDE SEQUENCE</scope>
    <source>
        <strain evidence="1">B245-2</strain>
    </source>
</reference>
<dbReference type="EMBL" id="JARQBI010000022">
    <property type="protein sequence ID" value="MDT2797331.1"/>
    <property type="molecule type" value="Genomic_DNA"/>
</dbReference>
<reference evidence="3" key="1">
    <citation type="submission" date="2017-04" db="EMBL/GenBank/DDBJ databases">
        <title>Function of individual gut microbiota members based on whole genome sequencing of pure cultures obtained from chicken caecum.</title>
        <authorList>
            <person name="Medvecky M."/>
            <person name="Cejkova D."/>
            <person name="Polansky O."/>
            <person name="Karasova D."/>
            <person name="Kubasova T."/>
            <person name="Cizek A."/>
            <person name="Rychlik I."/>
        </authorList>
    </citation>
    <scope>NUCLEOTIDE SEQUENCE [LARGE SCALE GENOMIC DNA]</scope>
    <source>
        <strain evidence="3">An144</strain>
    </source>
</reference>
<dbReference type="Proteomes" id="UP001255696">
    <property type="component" value="Unassembled WGS sequence"/>
</dbReference>
<protein>
    <submittedName>
        <fullName evidence="1">DUF2922 domain-containing protein</fullName>
    </submittedName>
</protein>
<name>A0A0I9WHJ2_9ENTE</name>
<dbReference type="EMBL" id="NFLC01000027">
    <property type="protein sequence ID" value="OUQ08932.1"/>
    <property type="molecule type" value="Genomic_DNA"/>
</dbReference>
<proteinExistence type="predicted"/>
<evidence type="ECO:0000313" key="3">
    <source>
        <dbReference type="Proteomes" id="UP000196074"/>
    </source>
</evidence>
<dbReference type="Proteomes" id="UP000196074">
    <property type="component" value="Unassembled WGS sequence"/>
</dbReference>